<reference evidence="3 4" key="3">
    <citation type="journal article" date="2022" name="Int. J. Syst. Evol. Microbiol.">
        <title>Strains of Bradyrhizobium barranii sp. nov. associated with legumes native to Canada are symbionts of soybeans and belong to different subspecies (subsp. barranii subsp. nov. and subsp. apii subsp. nov.) and symbiovars (sv. glycinearum and sv. septentrionale).</title>
        <authorList>
            <person name="Bromfield E.S.P."/>
            <person name="Cloutier S."/>
            <person name="Wasai-Hara S."/>
            <person name="Minamisawa K."/>
        </authorList>
    </citation>
    <scope>NUCLEOTIDE SEQUENCE [LARGE SCALE GENOMIC DNA]</scope>
    <source>
        <strain evidence="3 4">323S2</strain>
    </source>
</reference>
<dbReference type="PANTHER" id="PTHR43739">
    <property type="entry name" value="XYLOGLUCANASE (EUROFUNG)"/>
    <property type="match status" value="1"/>
</dbReference>
<keyword evidence="1" id="KW-0472">Membrane</keyword>
<evidence type="ECO:0000313" key="3">
    <source>
        <dbReference type="EMBL" id="UGX91345.1"/>
    </source>
</evidence>
<dbReference type="SUPFAM" id="SSF110296">
    <property type="entry name" value="Oligoxyloglucan reducing end-specific cellobiohydrolase"/>
    <property type="match status" value="2"/>
</dbReference>
<dbReference type="RefSeq" id="WP_166350913.1">
    <property type="nucleotide sequence ID" value="NZ_CP088280.1"/>
</dbReference>
<organism evidence="2">
    <name type="scientific">Bradyrhizobium barranii subsp. barranii</name>
    <dbReference type="NCBI Taxonomy" id="2823807"/>
    <lineage>
        <taxon>Bacteria</taxon>
        <taxon>Pseudomonadati</taxon>
        <taxon>Pseudomonadota</taxon>
        <taxon>Alphaproteobacteria</taxon>
        <taxon>Hyphomicrobiales</taxon>
        <taxon>Nitrobacteraceae</taxon>
        <taxon>Bradyrhizobium</taxon>
        <taxon>Bradyrhizobium barranii</taxon>
    </lineage>
</organism>
<dbReference type="InterPro" id="IPR015943">
    <property type="entry name" value="WD40/YVTN_repeat-like_dom_sf"/>
</dbReference>
<proteinExistence type="predicted"/>
<dbReference type="GO" id="GO:0010411">
    <property type="term" value="P:xyloglucan metabolic process"/>
    <property type="evidence" value="ECO:0007669"/>
    <property type="project" value="TreeGrafter"/>
</dbReference>
<keyword evidence="1" id="KW-1133">Transmembrane helix</keyword>
<dbReference type="PANTHER" id="PTHR43739:SF5">
    <property type="entry name" value="EXO-ALPHA-SIALIDASE"/>
    <property type="match status" value="1"/>
</dbReference>
<reference evidence="2" key="2">
    <citation type="submission" date="2020-06" db="EMBL/GenBank/DDBJ databases">
        <title>Whole Genome Sequence of Bradyrhizobium sp. Strain 323S2.</title>
        <authorList>
            <person name="Bromfield E.S.P."/>
        </authorList>
    </citation>
    <scope>NUCLEOTIDE SEQUENCE [LARGE SCALE GENOMIC DNA]</scope>
    <source>
        <strain evidence="2">323S2</strain>
    </source>
</reference>
<evidence type="ECO:0000256" key="1">
    <source>
        <dbReference type="SAM" id="Phobius"/>
    </source>
</evidence>
<dbReference type="EMBL" id="CP088280">
    <property type="protein sequence ID" value="UGX91345.1"/>
    <property type="molecule type" value="Genomic_DNA"/>
</dbReference>
<evidence type="ECO:0000313" key="2">
    <source>
        <dbReference type="EMBL" id="NYY92702.1"/>
    </source>
</evidence>
<accession>A0A7Z0TSP9</accession>
<gene>
    <name evidence="3" type="ORF">G6321_00037095</name>
    <name evidence="2" type="ORF">G6321_31220</name>
</gene>
<dbReference type="Gene3D" id="2.130.10.10">
    <property type="entry name" value="YVTN repeat-like/Quinoprotein amine dehydrogenase"/>
    <property type="match status" value="2"/>
</dbReference>
<name>A0A7Z0TSP9_9BRAD</name>
<dbReference type="EMBL" id="JACBFH010000001">
    <property type="protein sequence ID" value="NYY92702.1"/>
    <property type="molecule type" value="Genomic_DNA"/>
</dbReference>
<dbReference type="InterPro" id="IPR052025">
    <property type="entry name" value="Xyloglucanase_GH74"/>
</dbReference>
<sequence length="410" mass="43091">MSGVFEVGSVFPPRPIDPAIGRRSICARWLPLRLACVMFLLTGSVSAHDASSYGGVFRSRDLGAAWLNADVGLFLNAALVVAVDPSDSSHLLVGTDLGILSSHNGGRSWVPEARDLVIGAVFALTFSPEGELAVCAAANGVFRRDRNGWLRARAPDSAIPARTLVGGPANNHFYLLGRSGLLSSEDGGRTYAVVPGLPEGSEMTALAAIAGSADTLAAVIDGRAMISRDGGRTWSDAGFGGANAPVDTIATDATRPHRLWAAARGRVVVRDDLGSDWHSVGRSLPEPKARVRGIAASADAMVLVVSSDRGIYRSEDGGETWAQKEDNLPIHIEAGPLARDPKDAGVIYAVFSLMPYAEVWRMAVDGGNLLARIEPISLAGAFSFVLLVLIGGCLAVRYLSRKRGAADLSL</sequence>
<reference evidence="3 4" key="1">
    <citation type="journal article" date="2017" name="Syst. Appl. Microbiol.">
        <title>Soybeans inoculated with root zone soils of Canadian native legumes harbour diverse and novel Bradyrhizobium spp. that possess agricultural potential.</title>
        <authorList>
            <person name="Bromfield E.S.P."/>
            <person name="Cloutier S."/>
            <person name="Tambong J.T."/>
            <person name="Tran Thi T.V."/>
        </authorList>
    </citation>
    <scope>NUCLEOTIDE SEQUENCE [LARGE SCALE GENOMIC DNA]</scope>
    <source>
        <strain evidence="3 4">323S2</strain>
    </source>
</reference>
<dbReference type="Proteomes" id="UP000564836">
    <property type="component" value="Chromosome"/>
</dbReference>
<dbReference type="CDD" id="cd15482">
    <property type="entry name" value="Sialidase_non-viral"/>
    <property type="match status" value="1"/>
</dbReference>
<dbReference type="AlphaFoldDB" id="A0A7Z0TSP9"/>
<keyword evidence="1" id="KW-0812">Transmembrane</keyword>
<protein>
    <recommendedName>
        <fullName evidence="5">Photosynthesis system II assembly factor Ycf48/Hcf136-like domain-containing protein</fullName>
    </recommendedName>
</protein>
<feature type="transmembrane region" description="Helical" evidence="1">
    <location>
        <begin position="378"/>
        <end position="399"/>
    </location>
</feature>
<evidence type="ECO:0008006" key="5">
    <source>
        <dbReference type="Google" id="ProtNLM"/>
    </source>
</evidence>
<evidence type="ECO:0000313" key="4">
    <source>
        <dbReference type="Proteomes" id="UP000564836"/>
    </source>
</evidence>